<proteinExistence type="predicted"/>
<dbReference type="Gene3D" id="3.40.50.150">
    <property type="entry name" value="Vaccinia Virus protein VP39"/>
    <property type="match status" value="1"/>
</dbReference>
<comment type="caution">
    <text evidence="1">The sequence shown here is derived from an EMBL/GenBank/DDBJ whole genome shotgun (WGS) entry which is preliminary data.</text>
</comment>
<evidence type="ECO:0000313" key="1">
    <source>
        <dbReference type="EMBL" id="GAI20368.1"/>
    </source>
</evidence>
<reference evidence="1" key="1">
    <citation type="journal article" date="2014" name="Front. Microbiol.">
        <title>High frequency of phylogenetically diverse reductive dehalogenase-homologous genes in deep subseafloor sedimentary metagenomes.</title>
        <authorList>
            <person name="Kawai M."/>
            <person name="Futagami T."/>
            <person name="Toyoda A."/>
            <person name="Takaki Y."/>
            <person name="Nishi S."/>
            <person name="Hori S."/>
            <person name="Arai W."/>
            <person name="Tsubouchi T."/>
            <person name="Morono Y."/>
            <person name="Uchiyama I."/>
            <person name="Ito T."/>
            <person name="Fujiyama A."/>
            <person name="Inagaki F."/>
            <person name="Takami H."/>
        </authorList>
    </citation>
    <scope>NUCLEOTIDE SEQUENCE</scope>
    <source>
        <strain evidence="1">Expedition CK06-06</strain>
    </source>
</reference>
<dbReference type="EMBL" id="BARV01021144">
    <property type="protein sequence ID" value="GAI20368.1"/>
    <property type="molecule type" value="Genomic_DNA"/>
</dbReference>
<accession>X1LMP8</accession>
<dbReference type="AlphaFoldDB" id="X1LMP8"/>
<evidence type="ECO:0008006" key="2">
    <source>
        <dbReference type="Google" id="ProtNLM"/>
    </source>
</evidence>
<protein>
    <recommendedName>
        <fullName evidence="2">Methyltransferase type 11 domain-containing protein</fullName>
    </recommendedName>
</protein>
<dbReference type="SUPFAM" id="SSF53335">
    <property type="entry name" value="S-adenosyl-L-methionine-dependent methyltransferases"/>
    <property type="match status" value="1"/>
</dbReference>
<sequence>YYGDFENLSRSEIKNYTLWYKGRIKNVSGLLLAEIVKSIIELGYVPRNILLDGDNKSIVNQFKERFNFNSSKVITVGIGKDFDYNWNFENDPPQNLPKDFDLIISQAMFEHLLNPYKHLSDLTKRLQSGGVIIVHTLMPGFAYHRYPIDAFRFFPDWFEAASERLYLSITRKLQRDFNIFYVLKKRYGK</sequence>
<dbReference type="InterPro" id="IPR029063">
    <property type="entry name" value="SAM-dependent_MTases_sf"/>
</dbReference>
<feature type="non-terminal residue" evidence="1">
    <location>
        <position position="1"/>
    </location>
</feature>
<gene>
    <name evidence="1" type="ORF">S06H3_35095</name>
</gene>
<name>X1LMP8_9ZZZZ</name>
<organism evidence="1">
    <name type="scientific">marine sediment metagenome</name>
    <dbReference type="NCBI Taxonomy" id="412755"/>
    <lineage>
        <taxon>unclassified sequences</taxon>
        <taxon>metagenomes</taxon>
        <taxon>ecological metagenomes</taxon>
    </lineage>
</organism>